<dbReference type="EMBL" id="CAJVQC010099289">
    <property type="protein sequence ID" value="CAG8830513.1"/>
    <property type="molecule type" value="Genomic_DNA"/>
</dbReference>
<gene>
    <name evidence="1" type="ORF">RPERSI_LOCUS27833</name>
</gene>
<name>A0ACA9S7A9_9GLOM</name>
<accession>A0ACA9S7A9</accession>
<organism evidence="1 2">
    <name type="scientific">Racocetra persica</name>
    <dbReference type="NCBI Taxonomy" id="160502"/>
    <lineage>
        <taxon>Eukaryota</taxon>
        <taxon>Fungi</taxon>
        <taxon>Fungi incertae sedis</taxon>
        <taxon>Mucoromycota</taxon>
        <taxon>Glomeromycotina</taxon>
        <taxon>Glomeromycetes</taxon>
        <taxon>Diversisporales</taxon>
        <taxon>Gigasporaceae</taxon>
        <taxon>Racocetra</taxon>
    </lineage>
</organism>
<comment type="caution">
    <text evidence="1">The sequence shown here is derived from an EMBL/GenBank/DDBJ whole genome shotgun (WGS) entry which is preliminary data.</text>
</comment>
<evidence type="ECO:0000313" key="2">
    <source>
        <dbReference type="Proteomes" id="UP000789920"/>
    </source>
</evidence>
<sequence length="164" mass="19651">QNTCIKRIIESSNISLYELEKIIINSIEGIQKEKKYEEHIREILLKVNILTVFPEIKTLVTSHSNIEEIKCIPTNNPPENEDFKSEPDSVLMYTQFLLQQLDQRKINEIWNISRLTERNMNHISRKYHNNAIEEPDFYEQQFIDESSADNETYKRIYVLWRSME</sequence>
<proteinExistence type="predicted"/>
<dbReference type="Proteomes" id="UP000789920">
    <property type="component" value="Unassembled WGS sequence"/>
</dbReference>
<protein>
    <submittedName>
        <fullName evidence="1">5175_t:CDS:1</fullName>
    </submittedName>
</protein>
<evidence type="ECO:0000313" key="1">
    <source>
        <dbReference type="EMBL" id="CAG8830513.1"/>
    </source>
</evidence>
<keyword evidence="2" id="KW-1185">Reference proteome</keyword>
<feature type="non-terminal residue" evidence="1">
    <location>
        <position position="1"/>
    </location>
</feature>
<reference evidence="1" key="1">
    <citation type="submission" date="2021-06" db="EMBL/GenBank/DDBJ databases">
        <authorList>
            <person name="Kallberg Y."/>
            <person name="Tangrot J."/>
            <person name="Rosling A."/>
        </authorList>
    </citation>
    <scope>NUCLEOTIDE SEQUENCE</scope>
    <source>
        <strain evidence="1">MA461A</strain>
    </source>
</reference>
<feature type="non-terminal residue" evidence="1">
    <location>
        <position position="164"/>
    </location>
</feature>